<dbReference type="InterPro" id="IPR020843">
    <property type="entry name" value="ER"/>
</dbReference>
<dbReference type="Pfam" id="PF00107">
    <property type="entry name" value="ADH_zinc_N"/>
    <property type="match status" value="1"/>
</dbReference>
<dbReference type="PANTHER" id="PTHR48106">
    <property type="entry name" value="QUINONE OXIDOREDUCTASE PIG3-RELATED"/>
    <property type="match status" value="1"/>
</dbReference>
<accession>A0A3N6WS90</accession>
<name>A0A3N6WS90_9ACTN</name>
<dbReference type="GO" id="GO:0003960">
    <property type="term" value="F:quinone reductase (NADPH) activity"/>
    <property type="evidence" value="ECO:0007669"/>
    <property type="project" value="InterPro"/>
</dbReference>
<dbReference type="GO" id="GO:0005829">
    <property type="term" value="C:cytosol"/>
    <property type="evidence" value="ECO:0007669"/>
    <property type="project" value="TreeGrafter"/>
</dbReference>
<keyword evidence="5" id="KW-1185">Reference proteome</keyword>
<evidence type="ECO:0000256" key="1">
    <source>
        <dbReference type="ARBA" id="ARBA00022857"/>
    </source>
</evidence>
<dbReference type="Gene3D" id="3.40.50.720">
    <property type="entry name" value="NAD(P)-binding Rossmann-like Domain"/>
    <property type="match status" value="1"/>
</dbReference>
<dbReference type="InterPro" id="IPR013154">
    <property type="entry name" value="ADH-like_N"/>
</dbReference>
<dbReference type="InterPro" id="IPR011032">
    <property type="entry name" value="GroES-like_sf"/>
</dbReference>
<dbReference type="GO" id="GO:0070402">
    <property type="term" value="F:NADPH binding"/>
    <property type="evidence" value="ECO:0007669"/>
    <property type="project" value="TreeGrafter"/>
</dbReference>
<keyword evidence="2" id="KW-0560">Oxidoreductase</keyword>
<evidence type="ECO:0000259" key="3">
    <source>
        <dbReference type="SMART" id="SM00829"/>
    </source>
</evidence>
<dbReference type="EMBL" id="RQJX01000001">
    <property type="protein sequence ID" value="RQN10150.1"/>
    <property type="molecule type" value="Genomic_DNA"/>
</dbReference>
<dbReference type="AlphaFoldDB" id="A0A3N6WS90"/>
<dbReference type="FunFam" id="3.40.50.720:FF:000053">
    <property type="entry name" value="Quinone oxidoreductase 1"/>
    <property type="match status" value="1"/>
</dbReference>
<feature type="domain" description="Enoyl reductase (ER)" evidence="3">
    <location>
        <begin position="11"/>
        <end position="321"/>
    </location>
</feature>
<reference evidence="4 5" key="1">
    <citation type="submission" date="2018-11" db="EMBL/GenBank/DDBJ databases">
        <authorList>
            <person name="Li F."/>
        </authorList>
    </citation>
    <scope>NUCLEOTIDE SEQUENCE [LARGE SCALE GENOMIC DNA]</scope>
    <source>
        <strain evidence="4 5">YS17T</strain>
    </source>
</reference>
<dbReference type="InterPro" id="IPR013149">
    <property type="entry name" value="ADH-like_C"/>
</dbReference>
<dbReference type="Proteomes" id="UP000275225">
    <property type="component" value="Unassembled WGS sequence"/>
</dbReference>
<dbReference type="CDD" id="cd05286">
    <property type="entry name" value="QOR2"/>
    <property type="match status" value="1"/>
</dbReference>
<comment type="caution">
    <text evidence="4">The sequence shown here is derived from an EMBL/GenBank/DDBJ whole genome shotgun (WGS) entry which is preliminary data.</text>
</comment>
<dbReference type="OrthoDB" id="4190732at2"/>
<protein>
    <submittedName>
        <fullName evidence="4">Quinone oxidoreductase</fullName>
    </submittedName>
</protein>
<keyword evidence="1" id="KW-0521">NADP</keyword>
<dbReference type="RefSeq" id="WP_124235346.1">
    <property type="nucleotide sequence ID" value="NZ_JBHUFI010000007.1"/>
</dbReference>
<dbReference type="GO" id="GO:0035925">
    <property type="term" value="F:mRNA 3'-UTR AU-rich region binding"/>
    <property type="evidence" value="ECO:0007669"/>
    <property type="project" value="TreeGrafter"/>
</dbReference>
<dbReference type="InterPro" id="IPR047618">
    <property type="entry name" value="QOR-like"/>
</dbReference>
<dbReference type="InterPro" id="IPR036291">
    <property type="entry name" value="NAD(P)-bd_dom_sf"/>
</dbReference>
<proteinExistence type="predicted"/>
<dbReference type="SMART" id="SM00829">
    <property type="entry name" value="PKS_ER"/>
    <property type="match status" value="1"/>
</dbReference>
<organism evidence="4 5">
    <name type="scientific">Aeromicrobium camelliae</name>
    <dbReference type="NCBI Taxonomy" id="1538144"/>
    <lineage>
        <taxon>Bacteria</taxon>
        <taxon>Bacillati</taxon>
        <taxon>Actinomycetota</taxon>
        <taxon>Actinomycetes</taxon>
        <taxon>Propionibacteriales</taxon>
        <taxon>Nocardioidaceae</taxon>
        <taxon>Aeromicrobium</taxon>
    </lineage>
</organism>
<dbReference type="SUPFAM" id="SSF50129">
    <property type="entry name" value="GroES-like"/>
    <property type="match status" value="1"/>
</dbReference>
<dbReference type="Pfam" id="PF08240">
    <property type="entry name" value="ADH_N"/>
    <property type="match status" value="1"/>
</dbReference>
<dbReference type="Gene3D" id="3.90.180.10">
    <property type="entry name" value="Medium-chain alcohol dehydrogenases, catalytic domain"/>
    <property type="match status" value="1"/>
</dbReference>
<dbReference type="SUPFAM" id="SSF51735">
    <property type="entry name" value="NAD(P)-binding Rossmann-fold domains"/>
    <property type="match status" value="1"/>
</dbReference>
<sequence length="323" mass="33900">MSHAIVIELTGGPEVMTWQEVPRPTPGPDELLVEVGAAGVNFIDIYLRTGIYDSPLPFTPGKEGAGRVVDVGEHLRDRFAEGDRVAWAMGTGGYAEFATVPGALAVPVPDGVSDEQAAAVLLQGMTAHFLTHSIVALEPGDTVLVHAGAGGVGLLLTQLLTREDVRVITTVSTEEKAALSRAAGANEVIVGYDGFTERVRELTGGTGARVVFDGVGADTFDGSLDALRTRGTLVLFGASSGPVSPVDPQTLNAKGSLVLTRPSLAHFIADREELERRASDLFEAIAADELDVRIGGTYPMQDAGRAHEDLAGRRTTGKLLLLP</sequence>
<dbReference type="PANTHER" id="PTHR48106:SF13">
    <property type="entry name" value="QUINONE OXIDOREDUCTASE-RELATED"/>
    <property type="match status" value="1"/>
</dbReference>
<gene>
    <name evidence="4" type="ORF">EHW97_01275</name>
</gene>
<evidence type="ECO:0000313" key="4">
    <source>
        <dbReference type="EMBL" id="RQN10150.1"/>
    </source>
</evidence>
<evidence type="ECO:0000313" key="5">
    <source>
        <dbReference type="Proteomes" id="UP000275225"/>
    </source>
</evidence>
<evidence type="ECO:0000256" key="2">
    <source>
        <dbReference type="ARBA" id="ARBA00023002"/>
    </source>
</evidence>